<evidence type="ECO:0000313" key="3">
    <source>
        <dbReference type="Proteomes" id="UP000235388"/>
    </source>
</evidence>
<proteinExistence type="predicted"/>
<dbReference type="EMBL" id="PGCJ01000814">
    <property type="protein sequence ID" value="PLW19363.1"/>
    <property type="molecule type" value="Genomic_DNA"/>
</dbReference>
<evidence type="ECO:0000313" key="4">
    <source>
        <dbReference type="Proteomes" id="UP000235392"/>
    </source>
</evidence>
<sequence length="97" mass="10324">MSEAEAGLFGLNDHRGGLGIPPDIPRETLIPDRGCPLVNRNALRPQISERNVQLSANRITLTSTTVLGSLHLGFSRVSWSSSGLVLPVASTFGANPF</sequence>
<protein>
    <submittedName>
        <fullName evidence="2">Uncharacterized protein</fullName>
    </submittedName>
</protein>
<evidence type="ECO:0000313" key="2">
    <source>
        <dbReference type="EMBL" id="PLW34115.1"/>
    </source>
</evidence>
<comment type="caution">
    <text evidence="2">The sequence shown here is derived from an EMBL/GenBank/DDBJ whole genome shotgun (WGS) entry which is preliminary data.</text>
</comment>
<evidence type="ECO:0000313" key="1">
    <source>
        <dbReference type="EMBL" id="PLW19363.1"/>
    </source>
</evidence>
<name>A0A2N5U8Q3_9BASI</name>
<gene>
    <name evidence="1" type="ORF">PCANC_09145</name>
    <name evidence="2" type="ORF">PCASD_11619</name>
</gene>
<accession>A0A2N5U8Q3</accession>
<reference evidence="3 4" key="1">
    <citation type="submission" date="2017-11" db="EMBL/GenBank/DDBJ databases">
        <title>De novo assembly and phasing of dikaryotic genomes from two isolates of Puccinia coronata f. sp. avenae, the causal agent of oat crown rust.</title>
        <authorList>
            <person name="Miller M.E."/>
            <person name="Zhang Y."/>
            <person name="Omidvar V."/>
            <person name="Sperschneider J."/>
            <person name="Schwessinger B."/>
            <person name="Raley C."/>
            <person name="Palmer J.M."/>
            <person name="Garnica D."/>
            <person name="Upadhyaya N."/>
            <person name="Rathjen J."/>
            <person name="Taylor J.M."/>
            <person name="Park R.F."/>
            <person name="Dodds P.N."/>
            <person name="Hirsch C.D."/>
            <person name="Kianian S.F."/>
            <person name="Figueroa M."/>
        </authorList>
    </citation>
    <scope>NUCLEOTIDE SEQUENCE [LARGE SCALE GENOMIC DNA]</scope>
    <source>
        <strain evidence="1">12NC29</strain>
        <strain evidence="2">12SD80</strain>
    </source>
</reference>
<dbReference type="EMBL" id="PGCI01000204">
    <property type="protein sequence ID" value="PLW34115.1"/>
    <property type="molecule type" value="Genomic_DNA"/>
</dbReference>
<dbReference type="Proteomes" id="UP000235388">
    <property type="component" value="Unassembled WGS sequence"/>
</dbReference>
<dbReference type="Proteomes" id="UP000235392">
    <property type="component" value="Unassembled WGS sequence"/>
</dbReference>
<dbReference type="AlphaFoldDB" id="A0A2N5U8Q3"/>
<keyword evidence="3" id="KW-1185">Reference proteome</keyword>
<organism evidence="2 4">
    <name type="scientific">Puccinia coronata f. sp. avenae</name>
    <dbReference type="NCBI Taxonomy" id="200324"/>
    <lineage>
        <taxon>Eukaryota</taxon>
        <taxon>Fungi</taxon>
        <taxon>Dikarya</taxon>
        <taxon>Basidiomycota</taxon>
        <taxon>Pucciniomycotina</taxon>
        <taxon>Pucciniomycetes</taxon>
        <taxon>Pucciniales</taxon>
        <taxon>Pucciniaceae</taxon>
        <taxon>Puccinia</taxon>
    </lineage>
</organism>